<protein>
    <recommendedName>
        <fullName evidence="3">Heavy metal resistance protein</fullName>
    </recommendedName>
</protein>
<dbReference type="Pfam" id="PF13801">
    <property type="entry name" value="Metal_resist"/>
    <property type="match status" value="1"/>
</dbReference>
<gene>
    <name evidence="1" type="ordered locus">Oter_4402</name>
</gene>
<reference evidence="1 2" key="1">
    <citation type="journal article" date="2011" name="J. Bacteriol.">
        <title>Genome sequence of the verrucomicrobium Opitutus terrae PB90-1, an abundant inhabitant of rice paddy soil ecosystems.</title>
        <authorList>
            <person name="van Passel M.W."/>
            <person name="Kant R."/>
            <person name="Palva A."/>
            <person name="Copeland A."/>
            <person name="Lucas S."/>
            <person name="Lapidus A."/>
            <person name="Glavina del Rio T."/>
            <person name="Pitluck S."/>
            <person name="Goltsman E."/>
            <person name="Clum A."/>
            <person name="Sun H."/>
            <person name="Schmutz J."/>
            <person name="Larimer F.W."/>
            <person name="Land M.L."/>
            <person name="Hauser L."/>
            <person name="Kyrpides N."/>
            <person name="Mikhailova N."/>
            <person name="Richardson P.P."/>
            <person name="Janssen P.H."/>
            <person name="de Vos W.M."/>
            <person name="Smidt H."/>
        </authorList>
    </citation>
    <scope>NUCLEOTIDE SEQUENCE [LARGE SCALE GENOMIC DNA]</scope>
    <source>
        <strain evidence="2">DSM 11246 / JCM 15787 / PB90-1</strain>
    </source>
</reference>
<dbReference type="EMBL" id="CP001032">
    <property type="protein sequence ID" value="ACB77673.1"/>
    <property type="molecule type" value="Genomic_DNA"/>
</dbReference>
<dbReference type="RefSeq" id="WP_012377187.1">
    <property type="nucleotide sequence ID" value="NC_010571.1"/>
</dbReference>
<name>B1ZRM5_OPITP</name>
<dbReference type="Gene3D" id="1.20.120.1490">
    <property type="match status" value="1"/>
</dbReference>
<evidence type="ECO:0008006" key="3">
    <source>
        <dbReference type="Google" id="ProtNLM"/>
    </source>
</evidence>
<organism evidence="1 2">
    <name type="scientific">Opitutus terrae (strain DSM 11246 / JCM 15787 / PB90-1)</name>
    <dbReference type="NCBI Taxonomy" id="452637"/>
    <lineage>
        <taxon>Bacteria</taxon>
        <taxon>Pseudomonadati</taxon>
        <taxon>Verrucomicrobiota</taxon>
        <taxon>Opitutia</taxon>
        <taxon>Opitutales</taxon>
        <taxon>Opitutaceae</taxon>
        <taxon>Opitutus</taxon>
    </lineage>
</organism>
<dbReference type="KEGG" id="ote:Oter_4402"/>
<sequence length="143" mass="15878">MKAIVGFFVAVIAVAALSSFCTLRWVAAQPSPLSTDAHEWLHAELNLTPEQRKAIEPIETRFAAREKQMKAQMRDANHALAVAIGRGKAYSPEVSAAVEKIHHIMGELQKASIEHVFEMREVLTPEQADKLLNLAQRALDQEP</sequence>
<dbReference type="Proteomes" id="UP000007013">
    <property type="component" value="Chromosome"/>
</dbReference>
<evidence type="ECO:0000313" key="1">
    <source>
        <dbReference type="EMBL" id="ACB77673.1"/>
    </source>
</evidence>
<accession>B1ZRM5</accession>
<dbReference type="InterPro" id="IPR025961">
    <property type="entry name" value="Metal_resist"/>
</dbReference>
<dbReference type="HOGENOM" id="CLU_147385_0_0_0"/>
<dbReference type="AlphaFoldDB" id="B1ZRM5"/>
<dbReference type="OrthoDB" id="200052at2"/>
<dbReference type="STRING" id="452637.Oter_4402"/>
<proteinExistence type="predicted"/>
<keyword evidence="2" id="KW-1185">Reference proteome</keyword>
<evidence type="ECO:0000313" key="2">
    <source>
        <dbReference type="Proteomes" id="UP000007013"/>
    </source>
</evidence>
<dbReference type="eggNOG" id="COG3678">
    <property type="taxonomic scope" value="Bacteria"/>
</dbReference>